<feature type="transmembrane region" description="Helical" evidence="1">
    <location>
        <begin position="523"/>
        <end position="547"/>
    </location>
</feature>
<feature type="transmembrane region" description="Helical" evidence="1">
    <location>
        <begin position="619"/>
        <end position="638"/>
    </location>
</feature>
<keyword evidence="1" id="KW-0812">Transmembrane</keyword>
<evidence type="ECO:0000313" key="4">
    <source>
        <dbReference type="Proteomes" id="UP000317155"/>
    </source>
</evidence>
<dbReference type="PANTHER" id="PTHR43849">
    <property type="entry name" value="BLL3936 PROTEIN"/>
    <property type="match status" value="1"/>
</dbReference>
<feature type="transmembrane region" description="Helical" evidence="1">
    <location>
        <begin position="725"/>
        <end position="747"/>
    </location>
</feature>
<comment type="caution">
    <text evidence="3">The sequence shown here is derived from an EMBL/GenBank/DDBJ whole genome shotgun (WGS) entry which is preliminary data.</text>
</comment>
<dbReference type="EMBL" id="VJVV01000007">
    <property type="protein sequence ID" value="TRO80496.1"/>
    <property type="molecule type" value="Genomic_DNA"/>
</dbReference>
<accession>A0A550JB70</accession>
<feature type="transmembrane region" description="Helical" evidence="1">
    <location>
        <begin position="554"/>
        <end position="584"/>
    </location>
</feature>
<evidence type="ECO:0000256" key="1">
    <source>
        <dbReference type="SAM" id="Phobius"/>
    </source>
</evidence>
<sequence>MSEELDDIQDLDPEEKKKLKALMEKDAKSFRTPTGFWHWVTALLGAFMVLFYFYAAGVATVGTQYHLGLYVFVTYVLVFLLYPSGGPVTRGVLGVLIGAIISCLIACLFFYPDVATFHARLLEVGDAGLGSALALWPLGVGSVAIAVGLFFCDGWIMRRWRQVPTLSDILFACAAGGAVFYWISQFEALNYRAGAENELDGLISIAGILLSMEVCRRVLGWSMTLIGAIMLAFAYFGPHLPEILAHRGFGIERMATSLFLTTNGVFGVMANVLATYVILFIFFGAFLQKSGAGRFFIDLPLSLAGKSTGGPAKVAVIASALFGSVSGSAIANTVSTGAFTIPLMKRAGFKPHVAGAIEPAASIGGMFLPPIMGAGGFLMAELTGLPYSYIMMISVGPALLYFFSVFCMIHFEAAKLGLKGVDEELPPWRTVLKNDWYFAIPLVLMTILMIMGRSPGFSAFWSTISCIAISWVKKETRMGPKEIWEAILTGARNTLIIGATVGVIGVIVGIISLTGMGLKFSDIIITMAGNSLILALILITLASLVLGMGVPVTAAYLIVAVLAVPALGNFGVPVVCAHMIVYWLSQDSNITPPVCVAAYAGAAIAGADPWKTGWTSFKFAKLLYVMPVLFAFTPSILFQGKLNEVKVPELENGAPFATVLKIEVKEGGEYQPDDLVAVLLAGDQTIELRAKKNAKVTQVVKTPGAMVNPGEVLVKGEISPTPIRIIMSFVSATLGTIAFSSLTMFYWIRRTSILEWLILAPATVLLYWPTISTDIIGIGLVGMVWFMQWTKNRRDRMVAAPA</sequence>
<feature type="transmembrane region" description="Helical" evidence="1">
    <location>
        <begin position="495"/>
        <end position="517"/>
    </location>
</feature>
<feature type="transmembrane region" description="Helical" evidence="1">
    <location>
        <begin position="36"/>
        <end position="55"/>
    </location>
</feature>
<dbReference type="NCBIfam" id="TIGR02123">
    <property type="entry name" value="TRAP_fused"/>
    <property type="match status" value="1"/>
</dbReference>
<evidence type="ECO:0000313" key="3">
    <source>
        <dbReference type="EMBL" id="TRO80496.1"/>
    </source>
</evidence>
<feature type="transmembrane region" description="Helical" evidence="1">
    <location>
        <begin position="218"/>
        <end position="237"/>
    </location>
</feature>
<dbReference type="PANTHER" id="PTHR43849:SF2">
    <property type="entry name" value="BLL3936 PROTEIN"/>
    <property type="match status" value="1"/>
</dbReference>
<keyword evidence="1" id="KW-0472">Membrane</keyword>
<feature type="transmembrane region" description="Helical" evidence="1">
    <location>
        <begin position="131"/>
        <end position="151"/>
    </location>
</feature>
<feature type="transmembrane region" description="Helical" evidence="1">
    <location>
        <begin position="360"/>
        <end position="380"/>
    </location>
</feature>
<feature type="transmembrane region" description="Helical" evidence="1">
    <location>
        <begin position="767"/>
        <end position="787"/>
    </location>
</feature>
<gene>
    <name evidence="3" type="ORF">FL622_10370</name>
</gene>
<dbReference type="OrthoDB" id="9759894at2"/>
<dbReference type="RefSeq" id="WP_092058036.1">
    <property type="nucleotide sequence ID" value="NZ_FOJJ01000039.1"/>
</dbReference>
<evidence type="ECO:0000259" key="2">
    <source>
        <dbReference type="Pfam" id="PF06808"/>
    </source>
</evidence>
<feature type="transmembrane region" description="Helical" evidence="1">
    <location>
        <begin position="92"/>
        <end position="111"/>
    </location>
</feature>
<feature type="transmembrane region" description="Helical" evidence="1">
    <location>
        <begin position="67"/>
        <end position="85"/>
    </location>
</feature>
<feature type="transmembrane region" description="Helical" evidence="1">
    <location>
        <begin position="436"/>
        <end position="452"/>
    </location>
</feature>
<dbReference type="Proteomes" id="UP000317155">
    <property type="component" value="Unassembled WGS sequence"/>
</dbReference>
<name>A0A550JB70_9BACT</name>
<feature type="transmembrane region" description="Helical" evidence="1">
    <location>
        <begin position="258"/>
        <end position="286"/>
    </location>
</feature>
<feature type="domain" description="TRAP C4-dicarboxylate transport system permease DctM subunit" evidence="2">
    <location>
        <begin position="207"/>
        <end position="635"/>
    </location>
</feature>
<dbReference type="Pfam" id="PF06808">
    <property type="entry name" value="DctM"/>
    <property type="match status" value="1"/>
</dbReference>
<keyword evidence="4" id="KW-1185">Reference proteome</keyword>
<reference evidence="3 4" key="1">
    <citation type="submission" date="2019-07" db="EMBL/GenBank/DDBJ databases">
        <title>Insights of Desulfuromonas acetexigens electromicrobiology.</title>
        <authorList>
            <person name="Katuri K."/>
            <person name="Sapireddy V."/>
            <person name="Shaw D.R."/>
            <person name="Saikaly P."/>
        </authorList>
    </citation>
    <scope>NUCLEOTIDE SEQUENCE [LARGE SCALE GENOMIC DNA]</scope>
    <source>
        <strain evidence="3 4">2873</strain>
    </source>
</reference>
<dbReference type="InterPro" id="IPR011053">
    <property type="entry name" value="Single_hybrid_motif"/>
</dbReference>
<dbReference type="InterPro" id="IPR011853">
    <property type="entry name" value="TRAP_DctM-Dct_fused"/>
</dbReference>
<dbReference type="InterPro" id="IPR010656">
    <property type="entry name" value="DctM"/>
</dbReference>
<organism evidence="3 4">
    <name type="scientific">Trichloromonas acetexigens</name>
    <dbReference type="NCBI Taxonomy" id="38815"/>
    <lineage>
        <taxon>Bacteria</taxon>
        <taxon>Pseudomonadati</taxon>
        <taxon>Thermodesulfobacteriota</taxon>
        <taxon>Desulfuromonadia</taxon>
        <taxon>Desulfuromonadales</taxon>
        <taxon>Trichloromonadaceae</taxon>
        <taxon>Trichloromonas</taxon>
    </lineage>
</organism>
<dbReference type="AlphaFoldDB" id="A0A550JB70"/>
<dbReference type="Gene3D" id="2.40.50.100">
    <property type="match status" value="1"/>
</dbReference>
<protein>
    <submittedName>
        <fullName evidence="3">TRAP transporter fused permease subunit</fullName>
    </submittedName>
</protein>
<keyword evidence="1" id="KW-1133">Transmembrane helix</keyword>
<proteinExistence type="predicted"/>
<feature type="transmembrane region" description="Helical" evidence="1">
    <location>
        <begin position="386"/>
        <end position="409"/>
    </location>
</feature>
<dbReference type="SUPFAM" id="SSF51230">
    <property type="entry name" value="Single hybrid motif"/>
    <property type="match status" value="1"/>
</dbReference>